<proteinExistence type="evidence at transcript level"/>
<gene>
    <name evidence="1" type="primary">SP110</name>
</gene>
<name>S5A8K4_PIG</name>
<accession>S5A8K4</accession>
<sequence length="28" mass="2953">MAVSVSMRTVTSHLRWPRGDLGVAPSAA</sequence>
<evidence type="ECO:0000313" key="1">
    <source>
        <dbReference type="EMBL" id="AGP75613.1"/>
    </source>
</evidence>
<organism evidence="1">
    <name type="scientific">Sus scrofa</name>
    <name type="common">Pig</name>
    <dbReference type="NCBI Taxonomy" id="9823"/>
    <lineage>
        <taxon>Eukaryota</taxon>
        <taxon>Metazoa</taxon>
        <taxon>Chordata</taxon>
        <taxon>Craniata</taxon>
        <taxon>Vertebrata</taxon>
        <taxon>Euteleostomi</taxon>
        <taxon>Mammalia</taxon>
        <taxon>Eutheria</taxon>
        <taxon>Laurasiatheria</taxon>
        <taxon>Artiodactyla</taxon>
        <taxon>Suina</taxon>
        <taxon>Suidae</taxon>
        <taxon>Sus</taxon>
    </lineage>
</organism>
<dbReference type="EMBL" id="KC811304">
    <property type="protein sequence ID" value="AGP75613.1"/>
    <property type="molecule type" value="mRNA"/>
</dbReference>
<reference evidence="1" key="1">
    <citation type="journal article" date="2016" name="Mol. Genet. Genomics">
        <title>Molecular characterization of Sp110 gene in pigs.</title>
        <authorList>
            <person name="Li L.Z."/>
            <person name="Wang Q.S."/>
            <person name="Han L.X."/>
            <person name="Wang J.K."/>
            <person name="Shao S.Y."/>
            <person name="Wang L."/>
            <person name="Liu D."/>
            <person name="Yang X.Q."/>
        </authorList>
    </citation>
    <scope>NUCLEOTIDE SEQUENCE</scope>
</reference>
<dbReference type="AlphaFoldDB" id="S5A8K4"/>
<protein>
    <submittedName>
        <fullName evidence="1">SP110 nuclear body protein variant 4</fullName>
    </submittedName>
</protein>